<evidence type="ECO:0000313" key="1">
    <source>
        <dbReference type="EMBL" id="KAJ8989763.1"/>
    </source>
</evidence>
<sequence>MTDIPAGCGHGNGEEGNHPELADLVEKLQKRACTLLDELQAYRACLESRNKIQAVEMRVFKRGVESEVKSLGKIKQTLAISGALECTDSENDAGQEAPQLHALRSSNLPFWEAVWRIAKSCRGISALGKRVYIESKKGRRRGTKDQAEDRINSCSTGPKISDKGVLVDIVAENGLEWIKISTITEKRLLFEMAKEGWESYADFSDESEADDSSAGATNRNGKLELIRIAEDLKLASRTVRVQFQHPRIRFVLPNIREGVLSDVDAFIDDLRAAGVEVQCGPGLQLLSEQSQEMDIDRMLPAAITPRLTNTINIDCTILLALISDISHCSRQQLPAPGASTYHKAILRQIEAEESSHLVFDELYPVLDGHVLECTAHAAGRMREIVQCMGTPSETKRADIILGVGTARGQSASQLRQAWSEHTVHPVPSELQFPIRIVDFDGTQLLSSARKTARCASGGIFPSRVANRATNLMSLSPINISVFFYGWSREIVTFTSNRVVATGLLKTINEVLDECEHSDSAGDEVDSNFIGPQIYICETARSLIGKAKSKG</sequence>
<evidence type="ECO:0008006" key="3">
    <source>
        <dbReference type="Google" id="ProtNLM"/>
    </source>
</evidence>
<proteinExistence type="predicted"/>
<name>A0AAN6ER51_EXODE</name>
<dbReference type="AlphaFoldDB" id="A0AAN6ER51"/>
<dbReference type="PANTHER" id="PTHR13379">
    <property type="entry name" value="UNCHARACTERIZED DUF1308"/>
    <property type="match status" value="1"/>
</dbReference>
<dbReference type="Proteomes" id="UP001161757">
    <property type="component" value="Unassembled WGS sequence"/>
</dbReference>
<dbReference type="EMBL" id="JAJGCB010000013">
    <property type="protein sequence ID" value="KAJ8989763.1"/>
    <property type="molecule type" value="Genomic_DNA"/>
</dbReference>
<reference evidence="1" key="1">
    <citation type="submission" date="2023-01" db="EMBL/GenBank/DDBJ databases">
        <title>Exophiala dermititidis isolated from Cystic Fibrosis Patient.</title>
        <authorList>
            <person name="Kurbessoian T."/>
            <person name="Crocker A."/>
            <person name="Murante D."/>
            <person name="Hogan D.A."/>
            <person name="Stajich J.E."/>
        </authorList>
    </citation>
    <scope>NUCLEOTIDE SEQUENCE</scope>
    <source>
        <strain evidence="1">Ex8</strain>
    </source>
</reference>
<comment type="caution">
    <text evidence="1">The sequence shown here is derived from an EMBL/GenBank/DDBJ whole genome shotgun (WGS) entry which is preliminary data.</text>
</comment>
<dbReference type="PANTHER" id="PTHR13379:SF0">
    <property type="entry name" value="UPF0415 PROTEIN C7ORF25"/>
    <property type="match status" value="1"/>
</dbReference>
<accession>A0AAN6ER51</accession>
<protein>
    <recommendedName>
        <fullName evidence="3">DUF1308 domain-containing protein</fullName>
    </recommendedName>
</protein>
<gene>
    <name evidence="1" type="ORF">HRR80_006482</name>
</gene>
<evidence type="ECO:0000313" key="2">
    <source>
        <dbReference type="Proteomes" id="UP001161757"/>
    </source>
</evidence>
<organism evidence="1 2">
    <name type="scientific">Exophiala dermatitidis</name>
    <name type="common">Black yeast-like fungus</name>
    <name type="synonym">Wangiella dermatitidis</name>
    <dbReference type="NCBI Taxonomy" id="5970"/>
    <lineage>
        <taxon>Eukaryota</taxon>
        <taxon>Fungi</taxon>
        <taxon>Dikarya</taxon>
        <taxon>Ascomycota</taxon>
        <taxon>Pezizomycotina</taxon>
        <taxon>Eurotiomycetes</taxon>
        <taxon>Chaetothyriomycetidae</taxon>
        <taxon>Chaetothyriales</taxon>
        <taxon>Herpotrichiellaceae</taxon>
        <taxon>Exophiala</taxon>
    </lineage>
</organism>